<reference evidence="17 18" key="1">
    <citation type="submission" date="2018-05" db="EMBL/GenBank/DDBJ databases">
        <title>Description of Sphingomonas pokkalii sp nov, isolated from the rhizosphere of saline tolerant pokkali rice and its draft genome analysis.</title>
        <authorList>
            <person name="Menon R."/>
            <person name="Kumari S."/>
            <person name="Rameshkumar N."/>
        </authorList>
    </citation>
    <scope>NUCLEOTIDE SEQUENCE [LARGE SCALE GENOMIC DNA]</scope>
    <source>
        <strain evidence="17 18">L3B27</strain>
    </source>
</reference>
<feature type="region of interest" description="Disordered" evidence="13">
    <location>
        <begin position="213"/>
        <end position="243"/>
    </location>
</feature>
<evidence type="ECO:0000256" key="14">
    <source>
        <dbReference type="SAM" id="SignalP"/>
    </source>
</evidence>
<evidence type="ECO:0000256" key="4">
    <source>
        <dbReference type="ARBA" id="ARBA00022496"/>
    </source>
</evidence>
<evidence type="ECO:0000256" key="12">
    <source>
        <dbReference type="RuleBase" id="RU003357"/>
    </source>
</evidence>
<feature type="signal peptide" evidence="14">
    <location>
        <begin position="1"/>
        <end position="23"/>
    </location>
</feature>
<keyword evidence="9 11" id="KW-0472">Membrane</keyword>
<feature type="chain" id="PRO_5015686474" evidence="14">
    <location>
        <begin position="24"/>
        <end position="767"/>
    </location>
</feature>
<dbReference type="Pfam" id="PF07715">
    <property type="entry name" value="Plug"/>
    <property type="match status" value="1"/>
</dbReference>
<dbReference type="PANTHER" id="PTHR32552">
    <property type="entry name" value="FERRICHROME IRON RECEPTOR-RELATED"/>
    <property type="match status" value="1"/>
</dbReference>
<sequence>MNGRTVLVLMASASALAGGIAQAQTAPTAPQDNPQLTDEIIVTAQNRAQSVQNVPIAISVISGDALKDKGVTDFTSVQKVSPALQVTNDTNNTRVSVRGVGSLTNNEAQDQSIAVNIDGEYINRPTILNAAIFDLDRVEVLRGPQGTLYGRNSTGGAVNFITRKPGDTFAVNASASYGNYNQVLVDGGVDVPLGDVGGVRVAGFYRSHDGYTTHPNTPFSPTPAFTPSKTAESDTDNTGGGRVSLRLKPAAGFTIDAAVEHVEQTLIPAAQAWQDMASAANNPGSSTTSCANGWAAAYTVPGGVGCVPKNTTTLSKIDRSNYASPLIGVGSLHQISTAARARVAYDFGPATLTYTGGYRSTKNTGQNTLSPAFAFTNFGGRVKTQSHELRLNGNVNGIEWQTGAFYFREKQDTNGGLYSPFIGPNGSYVNYFRHPTLSESVSGFAQVEVPLTTQLTAVGGARYTHDIRSATFTNYFFAFNSGPIELTNQPSASTPLHYSGSKFTWLAGLNYKPNADTLLYAKVSTGYKAGGFDGTGKTFNPENNTAYEGGAKLRFAGNNTLNVAGFYYDYKDLQNDVLLNPVVGAQTFNAGSAKIYGVEAEANLHPSRADTISLAVNLMHATYRKFQASVAAFTNGNVPATPPTVDLGGNRLPQAPNAIVSVGWDHVFDLGGAGTITASAYSRYKGNYYLDFYNYNDSKQIGHTQSDFSLEYKPANKHYSVQAFVRNIENYRLIAYAGNTVVPGVANIYNWQFTPPRTYGVRLGIDF</sequence>
<keyword evidence="7" id="KW-0406">Ion transport</keyword>
<dbReference type="InterPro" id="IPR036942">
    <property type="entry name" value="Beta-barrel_TonB_sf"/>
</dbReference>
<dbReference type="InterPro" id="IPR000531">
    <property type="entry name" value="Beta-barrel_TonB"/>
</dbReference>
<dbReference type="RefSeq" id="WP_116468021.1">
    <property type="nucleotide sequence ID" value="NZ_QENQ01000001.1"/>
</dbReference>
<keyword evidence="4" id="KW-0410">Iron transport</keyword>
<evidence type="ECO:0000256" key="10">
    <source>
        <dbReference type="ARBA" id="ARBA00023237"/>
    </source>
</evidence>
<dbReference type="GO" id="GO:0006826">
    <property type="term" value="P:iron ion transport"/>
    <property type="evidence" value="ECO:0007669"/>
    <property type="project" value="UniProtKB-KW"/>
</dbReference>
<keyword evidence="18" id="KW-1185">Reference proteome</keyword>
<dbReference type="PROSITE" id="PS52016">
    <property type="entry name" value="TONB_DEPENDENT_REC_3"/>
    <property type="match status" value="1"/>
</dbReference>
<dbReference type="OrthoDB" id="7614057at2"/>
<comment type="similarity">
    <text evidence="11 12">Belongs to the TonB-dependent receptor family.</text>
</comment>
<keyword evidence="6" id="KW-0408">Iron</keyword>
<dbReference type="SUPFAM" id="SSF56935">
    <property type="entry name" value="Porins"/>
    <property type="match status" value="1"/>
</dbReference>
<feature type="domain" description="TonB-dependent receptor-like beta-barrel" evidence="15">
    <location>
        <begin position="336"/>
        <end position="728"/>
    </location>
</feature>
<dbReference type="Pfam" id="PF00593">
    <property type="entry name" value="TonB_dep_Rec_b-barrel"/>
    <property type="match status" value="1"/>
</dbReference>
<evidence type="ECO:0000256" key="8">
    <source>
        <dbReference type="ARBA" id="ARBA00023077"/>
    </source>
</evidence>
<evidence type="ECO:0000259" key="16">
    <source>
        <dbReference type="Pfam" id="PF07715"/>
    </source>
</evidence>
<dbReference type="Gene3D" id="2.40.170.20">
    <property type="entry name" value="TonB-dependent receptor, beta-barrel domain"/>
    <property type="match status" value="1"/>
</dbReference>
<evidence type="ECO:0000313" key="17">
    <source>
        <dbReference type="EMBL" id="PVX28573.1"/>
    </source>
</evidence>
<keyword evidence="17" id="KW-0675">Receptor</keyword>
<evidence type="ECO:0000256" key="7">
    <source>
        <dbReference type="ARBA" id="ARBA00023065"/>
    </source>
</evidence>
<gene>
    <name evidence="17" type="ORF">DD559_03840</name>
</gene>
<evidence type="ECO:0000256" key="6">
    <source>
        <dbReference type="ARBA" id="ARBA00023004"/>
    </source>
</evidence>
<dbReference type="EMBL" id="QENQ01000001">
    <property type="protein sequence ID" value="PVX28573.1"/>
    <property type="molecule type" value="Genomic_DNA"/>
</dbReference>
<evidence type="ECO:0000256" key="9">
    <source>
        <dbReference type="ARBA" id="ARBA00023136"/>
    </source>
</evidence>
<keyword evidence="8 12" id="KW-0798">TonB box</keyword>
<comment type="subcellular location">
    <subcellularLocation>
        <location evidence="1 11">Cell outer membrane</location>
        <topology evidence="1 11">Multi-pass membrane protein</topology>
    </subcellularLocation>
</comment>
<organism evidence="17 18">
    <name type="scientific">Sphingomonas pokkalii</name>
    <dbReference type="NCBI Taxonomy" id="2175090"/>
    <lineage>
        <taxon>Bacteria</taxon>
        <taxon>Pseudomonadati</taxon>
        <taxon>Pseudomonadota</taxon>
        <taxon>Alphaproteobacteria</taxon>
        <taxon>Sphingomonadales</taxon>
        <taxon>Sphingomonadaceae</taxon>
        <taxon>Sphingomonas</taxon>
    </lineage>
</organism>
<evidence type="ECO:0000256" key="2">
    <source>
        <dbReference type="ARBA" id="ARBA00022448"/>
    </source>
</evidence>
<name>A0A2U0SB12_9SPHN</name>
<evidence type="ECO:0000256" key="1">
    <source>
        <dbReference type="ARBA" id="ARBA00004571"/>
    </source>
</evidence>
<keyword evidence="14" id="KW-0732">Signal</keyword>
<comment type="caution">
    <text evidence="17">The sequence shown here is derived from an EMBL/GenBank/DDBJ whole genome shotgun (WGS) entry which is preliminary data.</text>
</comment>
<protein>
    <submittedName>
        <fullName evidence="17">TonB-dependent receptor</fullName>
    </submittedName>
</protein>
<dbReference type="AlphaFoldDB" id="A0A2U0SB12"/>
<keyword evidence="3 11" id="KW-1134">Transmembrane beta strand</keyword>
<keyword evidence="5 11" id="KW-0812">Transmembrane</keyword>
<dbReference type="PANTHER" id="PTHR32552:SF81">
    <property type="entry name" value="TONB-DEPENDENT OUTER MEMBRANE RECEPTOR"/>
    <property type="match status" value="1"/>
</dbReference>
<accession>A0A2U0SB12</accession>
<dbReference type="InterPro" id="IPR039426">
    <property type="entry name" value="TonB-dep_rcpt-like"/>
</dbReference>
<dbReference type="InterPro" id="IPR012910">
    <property type="entry name" value="Plug_dom"/>
</dbReference>
<evidence type="ECO:0000256" key="5">
    <source>
        <dbReference type="ARBA" id="ARBA00022692"/>
    </source>
</evidence>
<proteinExistence type="inferred from homology"/>
<evidence type="ECO:0000256" key="11">
    <source>
        <dbReference type="PROSITE-ProRule" id="PRU01360"/>
    </source>
</evidence>
<evidence type="ECO:0000313" key="18">
    <source>
        <dbReference type="Proteomes" id="UP000245890"/>
    </source>
</evidence>
<evidence type="ECO:0000259" key="15">
    <source>
        <dbReference type="Pfam" id="PF00593"/>
    </source>
</evidence>
<evidence type="ECO:0000256" key="13">
    <source>
        <dbReference type="SAM" id="MobiDB-lite"/>
    </source>
</evidence>
<feature type="compositionally biased region" description="Low complexity" evidence="13">
    <location>
        <begin position="217"/>
        <end position="230"/>
    </location>
</feature>
<dbReference type="GO" id="GO:0009279">
    <property type="term" value="C:cell outer membrane"/>
    <property type="evidence" value="ECO:0007669"/>
    <property type="project" value="UniProtKB-SubCell"/>
</dbReference>
<evidence type="ECO:0000256" key="3">
    <source>
        <dbReference type="ARBA" id="ARBA00022452"/>
    </source>
</evidence>
<dbReference type="Proteomes" id="UP000245890">
    <property type="component" value="Unassembled WGS sequence"/>
</dbReference>
<keyword evidence="10 11" id="KW-0998">Cell outer membrane</keyword>
<keyword evidence="2 11" id="KW-0813">Transport</keyword>
<feature type="domain" description="TonB-dependent receptor plug" evidence="16">
    <location>
        <begin position="51"/>
        <end position="157"/>
    </location>
</feature>